<dbReference type="Proteomes" id="UP001268651">
    <property type="component" value="Unassembled WGS sequence"/>
</dbReference>
<dbReference type="InterPro" id="IPR011042">
    <property type="entry name" value="6-blade_b-propeller_TolB-like"/>
</dbReference>
<dbReference type="Pfam" id="PF07995">
    <property type="entry name" value="GSDH"/>
    <property type="match status" value="1"/>
</dbReference>
<dbReference type="EMBL" id="JAWHTF010000010">
    <property type="protein sequence ID" value="MDU8887324.1"/>
    <property type="molecule type" value="Genomic_DNA"/>
</dbReference>
<comment type="caution">
    <text evidence="5">The sequence shown here is derived from an EMBL/GenBank/DDBJ whole genome shotgun (WGS) entry which is preliminary data.</text>
</comment>
<evidence type="ECO:0000313" key="5">
    <source>
        <dbReference type="EMBL" id="MDU8887324.1"/>
    </source>
</evidence>
<keyword evidence="1 2" id="KW-0732">Signal</keyword>
<evidence type="ECO:0000259" key="3">
    <source>
        <dbReference type="Pfam" id="PF07995"/>
    </source>
</evidence>
<evidence type="ECO:0000256" key="1">
    <source>
        <dbReference type="ARBA" id="ARBA00022729"/>
    </source>
</evidence>
<gene>
    <name evidence="5" type="ORF">RXV94_14225</name>
</gene>
<feature type="signal peptide" evidence="2">
    <location>
        <begin position="1"/>
        <end position="17"/>
    </location>
</feature>
<dbReference type="PANTHER" id="PTHR19328">
    <property type="entry name" value="HEDGEHOG-INTERACTING PROTEIN"/>
    <property type="match status" value="1"/>
</dbReference>
<feature type="domain" description="Secretion system C-terminal sorting" evidence="4">
    <location>
        <begin position="391"/>
        <end position="465"/>
    </location>
</feature>
<protein>
    <submittedName>
        <fullName evidence="5">PQQ-dependent sugar dehydrogenase</fullName>
    </submittedName>
</protein>
<accession>A0ABU3UAG0</accession>
<dbReference type="RefSeq" id="WP_316663559.1">
    <property type="nucleotide sequence ID" value="NZ_JAWHTF010000010.1"/>
</dbReference>
<dbReference type="Gene3D" id="2.120.10.30">
    <property type="entry name" value="TolB, C-terminal domain"/>
    <property type="match status" value="1"/>
</dbReference>
<dbReference type="PANTHER" id="PTHR19328:SF75">
    <property type="entry name" value="ALDOSE SUGAR DEHYDROGENASE YLII"/>
    <property type="match status" value="1"/>
</dbReference>
<reference evidence="5 6" key="1">
    <citation type="submission" date="2023-10" db="EMBL/GenBank/DDBJ databases">
        <title>Marimonas sp. nov. isolated from tidal mud flat.</title>
        <authorList>
            <person name="Jaincy N.J."/>
            <person name="Srinivasan S."/>
            <person name="Lee S.-S."/>
        </authorList>
    </citation>
    <scope>NUCLEOTIDE SEQUENCE [LARGE SCALE GENOMIC DNA]</scope>
    <source>
        <strain evidence="5 6">MJ-SS3</strain>
    </source>
</reference>
<dbReference type="InterPro" id="IPR012938">
    <property type="entry name" value="Glc/Sorbosone_DH"/>
</dbReference>
<dbReference type="SUPFAM" id="SSF50952">
    <property type="entry name" value="Soluble quinoprotein glucose dehydrogenase"/>
    <property type="match status" value="1"/>
</dbReference>
<organism evidence="5 6">
    <name type="scientific">Gilvirhabdus luticola</name>
    <dbReference type="NCBI Taxonomy" id="3079858"/>
    <lineage>
        <taxon>Bacteria</taxon>
        <taxon>Pseudomonadati</taxon>
        <taxon>Bacteroidota</taxon>
        <taxon>Flavobacteriia</taxon>
        <taxon>Flavobacteriales</taxon>
        <taxon>Flavobacteriaceae</taxon>
        <taxon>Gilvirhabdus</taxon>
    </lineage>
</organism>
<dbReference type="InterPro" id="IPR026444">
    <property type="entry name" value="Secre_tail"/>
</dbReference>
<keyword evidence="6" id="KW-1185">Reference proteome</keyword>
<dbReference type="InterPro" id="IPR011041">
    <property type="entry name" value="Quinoprot_gluc/sorb_DH_b-prop"/>
</dbReference>
<sequence length="466" mass="51164">MKNVTLLLLFVSYLLNAQNIQIEPFSTGLNNPVNIKHAGDDRLFIAERAGYIRIANIDGTVNATPFLDIDTKVSNNGGEQGLLGIAFHPNYTTNGYFYVNYINNSENTVISRFTRSALNTADPTSELILLTITQPFGNHNGGDMAFGADGYLYISSGDGGSGGDPQDNGQDLTTLLGKILRIDVNNTDPGKNYAVPNDNPFIGSGSALDEIWAFGLRNPWKFSFDRTTYDLWIADVGQMNYEEVNMAIPSISSLGLNYGWRCYEGNSTYNTTGCADPGTMTFPIAEYSHSGSGVFKCSITGGYRHRGISQTSLNGLYFFADYCSDEIGILEQSGMSWNMSFTQQYSGNGWSCFGEDINGELYLAGVDSGNVFKIIDASLSTENHQLPRIKMYPNPAKDEVNFNLSDAFSNIESISIYTIQGKLIKSITNFTNLIFTLPVSSISQGVYLIEIMNSKGFKEVKKLIIN</sequence>
<name>A0ABU3UAG0_9FLAO</name>
<evidence type="ECO:0000259" key="4">
    <source>
        <dbReference type="Pfam" id="PF18962"/>
    </source>
</evidence>
<feature type="chain" id="PRO_5045135824" evidence="2">
    <location>
        <begin position="18"/>
        <end position="466"/>
    </location>
</feature>
<evidence type="ECO:0000256" key="2">
    <source>
        <dbReference type="SAM" id="SignalP"/>
    </source>
</evidence>
<evidence type="ECO:0000313" key="6">
    <source>
        <dbReference type="Proteomes" id="UP001268651"/>
    </source>
</evidence>
<proteinExistence type="predicted"/>
<dbReference type="NCBIfam" id="TIGR04183">
    <property type="entry name" value="Por_Secre_tail"/>
    <property type="match status" value="1"/>
</dbReference>
<dbReference type="Pfam" id="PF18962">
    <property type="entry name" value="Por_Secre_tail"/>
    <property type="match status" value="1"/>
</dbReference>
<feature type="domain" description="Glucose/Sorbosone dehydrogenase" evidence="3">
    <location>
        <begin position="29"/>
        <end position="274"/>
    </location>
</feature>